<sequence length="271" mass="29932">MGSSLGSPQRSLSAPRNPRSRPWSEWVQQSPRPKVPVHLHTPQRALGTWRRSAIRPSTDATLGLDLSNAWDTYMKRWLWSVRNPGWTCSPVTVKIAPPEGRGSTLTSSGLGVRIPEHPEKLPDPCAKETVLRALSQCKKGARRFDGPLWFEVPEVKNRRQNPEPKRSSAFKPWIKNGVVTSFVPKPGPLKRSIDYMSFNVCKKETDLQSCIHTAMNAVSERHMESFEKSRVSCDPCLSPGPKSGSYGVSLAGGDFHSCLSSAIPFGDSSGL</sequence>
<proteinExistence type="predicted"/>
<accession>A0ABK0M0P0</accession>
<dbReference type="Proteomes" id="UP000002494">
    <property type="component" value="Chromosome 14"/>
</dbReference>
<dbReference type="RefSeq" id="NP_001386497.1">
    <property type="nucleotide sequence ID" value="NM_001399568.1"/>
</dbReference>
<reference evidence="2" key="1">
    <citation type="submission" date="2024-01" db="EMBL/GenBank/DDBJ databases">
        <title>GRCr8: a new rat reference genome assembly contstructed from accurate long reads and long range scaffolding.</title>
        <authorList>
            <person name="Doris P.A."/>
            <person name="Kalbfleisch T."/>
            <person name="Li K."/>
            <person name="Howe K."/>
            <person name="Wood J."/>
        </authorList>
    </citation>
    <scope>NUCLEOTIDE SEQUENCE [LARGE SCALE GENOMIC DNA]</scope>
    <source>
        <strain evidence="2">Brown Norway</strain>
    </source>
</reference>
<evidence type="ECO:0000313" key="2">
    <source>
        <dbReference type="Ensembl" id="ENSRNOP00000110465.1"/>
    </source>
</evidence>
<evidence type="ECO:0000256" key="1">
    <source>
        <dbReference type="SAM" id="MobiDB-lite"/>
    </source>
</evidence>
<reference evidence="2" key="3">
    <citation type="submission" date="2025-09" db="UniProtKB">
        <authorList>
            <consortium name="Ensembl"/>
        </authorList>
    </citation>
    <scope>IDENTIFICATION</scope>
    <source>
        <strain evidence="2">Brown Norway</strain>
    </source>
</reference>
<dbReference type="RGD" id="2320735">
    <property type="gene designation" value="Pom121l12"/>
</dbReference>
<name>A0ABK0M0P0_RAT</name>
<feature type="compositionally biased region" description="Polar residues" evidence="1">
    <location>
        <begin position="1"/>
        <end position="14"/>
    </location>
</feature>
<feature type="region of interest" description="Disordered" evidence="1">
    <location>
        <begin position="99"/>
        <end position="121"/>
    </location>
</feature>
<dbReference type="Pfam" id="PF15229">
    <property type="entry name" value="POM121"/>
    <property type="match status" value="1"/>
</dbReference>
<dbReference type="Ensembl" id="ENSRNOT00000074877.3">
    <property type="protein sequence ID" value="ENSRNOP00000110465.1"/>
    <property type="gene ID" value="ENSRNOG00000050580.3"/>
</dbReference>
<gene>
    <name evidence="2" type="primary">Pom121l12</name>
</gene>
<protein>
    <submittedName>
        <fullName evidence="2">POM121 transmembrane nucleoporin-like 12</fullName>
    </submittedName>
</protein>
<evidence type="ECO:0000313" key="3">
    <source>
        <dbReference type="Proteomes" id="UP000002494"/>
    </source>
</evidence>
<reference evidence="2" key="2">
    <citation type="submission" date="2025-08" db="UniProtKB">
        <authorList>
            <consortium name="Ensembl"/>
        </authorList>
    </citation>
    <scope>IDENTIFICATION</scope>
    <source>
        <strain evidence="2">Brown Norway</strain>
    </source>
</reference>
<dbReference type="GeneTree" id="ENSGT00940000153253"/>
<feature type="compositionally biased region" description="Low complexity" evidence="1">
    <location>
        <begin position="102"/>
        <end position="111"/>
    </location>
</feature>
<feature type="region of interest" description="Disordered" evidence="1">
    <location>
        <begin position="1"/>
        <end position="39"/>
    </location>
</feature>
<dbReference type="GeneID" id="100361125"/>
<keyword evidence="3" id="KW-1185">Reference proteome</keyword>
<organism evidence="2 3">
    <name type="scientific">Rattus norvegicus</name>
    <name type="common">Rat</name>
    <dbReference type="NCBI Taxonomy" id="10116"/>
    <lineage>
        <taxon>Eukaryota</taxon>
        <taxon>Metazoa</taxon>
        <taxon>Chordata</taxon>
        <taxon>Craniata</taxon>
        <taxon>Vertebrata</taxon>
        <taxon>Euteleostomi</taxon>
        <taxon>Mammalia</taxon>
        <taxon>Eutheria</taxon>
        <taxon>Euarchontoglires</taxon>
        <taxon>Glires</taxon>
        <taxon>Rodentia</taxon>
        <taxon>Myomorpha</taxon>
        <taxon>Muroidea</taxon>
        <taxon>Muridae</taxon>
        <taxon>Murinae</taxon>
        <taxon>Rattus</taxon>
    </lineage>
</organism>